<feature type="coiled-coil region" evidence="1">
    <location>
        <begin position="70"/>
        <end position="97"/>
    </location>
</feature>
<reference evidence="3" key="1">
    <citation type="journal article" date="2014" name="Int. J. Syst. Evol. Microbiol.">
        <title>Complete genome sequence of Corynebacterium casei LMG S-19264T (=DSM 44701T), isolated from a smear-ripened cheese.</title>
        <authorList>
            <consortium name="US DOE Joint Genome Institute (JGI-PGF)"/>
            <person name="Walter F."/>
            <person name="Albersmeier A."/>
            <person name="Kalinowski J."/>
            <person name="Ruckert C."/>
        </authorList>
    </citation>
    <scope>NUCLEOTIDE SEQUENCE</scope>
    <source>
        <strain evidence="3">KCTC 32182</strain>
    </source>
</reference>
<protein>
    <submittedName>
        <fullName evidence="3">Uncharacterized protein</fullName>
    </submittedName>
</protein>
<organism evidence="3 4">
    <name type="scientific">Paludibacterium paludis</name>
    <dbReference type="NCBI Taxonomy" id="1225769"/>
    <lineage>
        <taxon>Bacteria</taxon>
        <taxon>Pseudomonadati</taxon>
        <taxon>Pseudomonadota</taxon>
        <taxon>Betaproteobacteria</taxon>
        <taxon>Neisseriales</taxon>
        <taxon>Chromobacteriaceae</taxon>
        <taxon>Paludibacterium</taxon>
    </lineage>
</organism>
<sequence>MKITLHIPSRSLPPDTAPALKSLAGNGQGSAGQAASPSYILSLGKEKTPADNPLYSDLLNGADSIKQQRKASISQRAAQLKEEIKSLRKMLAMATRENAKGFIASLARLSQELRSLVGALKGSEGDAPPSSVTTVQAGGGADAANGEQAQMDETKGDGKSADAPTTVSATGEEKTEADAGQGSVAVAAGASVDPQKDPDAALKGELAQMAGDLKAIHRHIKQLLKSAPPDRDTREQMEKIEKQLTDSLKALTTQENSESNQVSVEIRSGGPDVGTGSGN</sequence>
<feature type="compositionally biased region" description="Low complexity" evidence="2">
    <location>
        <begin position="178"/>
        <end position="193"/>
    </location>
</feature>
<feature type="compositionally biased region" description="Polar residues" evidence="2">
    <location>
        <begin position="252"/>
        <end position="263"/>
    </location>
</feature>
<name>A0A918P684_9NEIS</name>
<evidence type="ECO:0000313" key="3">
    <source>
        <dbReference type="EMBL" id="GGY21750.1"/>
    </source>
</evidence>
<gene>
    <name evidence="3" type="ORF">GCM10011289_26830</name>
</gene>
<proteinExistence type="predicted"/>
<dbReference type="RefSeq" id="WP_189535168.1">
    <property type="nucleotide sequence ID" value="NZ_BMYX01000016.1"/>
</dbReference>
<feature type="region of interest" description="Disordered" evidence="2">
    <location>
        <begin position="120"/>
        <end position="199"/>
    </location>
</feature>
<feature type="region of interest" description="Disordered" evidence="2">
    <location>
        <begin position="1"/>
        <end position="35"/>
    </location>
</feature>
<feature type="region of interest" description="Disordered" evidence="2">
    <location>
        <begin position="252"/>
        <end position="279"/>
    </location>
</feature>
<evidence type="ECO:0000313" key="4">
    <source>
        <dbReference type="Proteomes" id="UP000645257"/>
    </source>
</evidence>
<evidence type="ECO:0000256" key="2">
    <source>
        <dbReference type="SAM" id="MobiDB-lite"/>
    </source>
</evidence>
<keyword evidence="1" id="KW-0175">Coiled coil</keyword>
<evidence type="ECO:0000256" key="1">
    <source>
        <dbReference type="SAM" id="Coils"/>
    </source>
</evidence>
<reference evidence="3" key="2">
    <citation type="submission" date="2020-09" db="EMBL/GenBank/DDBJ databases">
        <authorList>
            <person name="Sun Q."/>
            <person name="Kim S."/>
        </authorList>
    </citation>
    <scope>NUCLEOTIDE SEQUENCE</scope>
    <source>
        <strain evidence="3">KCTC 32182</strain>
    </source>
</reference>
<dbReference type="AlphaFoldDB" id="A0A918P684"/>
<dbReference type="EMBL" id="BMYX01000016">
    <property type="protein sequence ID" value="GGY21750.1"/>
    <property type="molecule type" value="Genomic_DNA"/>
</dbReference>
<accession>A0A918P684</accession>
<keyword evidence="4" id="KW-1185">Reference proteome</keyword>
<dbReference type="Proteomes" id="UP000645257">
    <property type="component" value="Unassembled WGS sequence"/>
</dbReference>
<comment type="caution">
    <text evidence="3">The sequence shown here is derived from an EMBL/GenBank/DDBJ whole genome shotgun (WGS) entry which is preliminary data.</text>
</comment>